<comment type="caution">
    <text evidence="5">The sequence shown here is derived from an EMBL/GenBank/DDBJ whole genome shotgun (WGS) entry which is preliminary data.</text>
</comment>
<evidence type="ECO:0000256" key="3">
    <source>
        <dbReference type="SAM" id="MobiDB-lite"/>
    </source>
</evidence>
<organism evidence="5 6">
    <name type="scientific">Colletotrichum spinosum</name>
    <dbReference type="NCBI Taxonomy" id="1347390"/>
    <lineage>
        <taxon>Eukaryota</taxon>
        <taxon>Fungi</taxon>
        <taxon>Dikarya</taxon>
        <taxon>Ascomycota</taxon>
        <taxon>Pezizomycotina</taxon>
        <taxon>Sordariomycetes</taxon>
        <taxon>Hypocreomycetidae</taxon>
        <taxon>Glomerellales</taxon>
        <taxon>Glomerellaceae</taxon>
        <taxon>Colletotrichum</taxon>
        <taxon>Colletotrichum orbiculare species complex</taxon>
    </lineage>
</organism>
<dbReference type="PROSITE" id="PS50048">
    <property type="entry name" value="ZN2_CY6_FUNGAL_2"/>
    <property type="match status" value="1"/>
</dbReference>
<feature type="region of interest" description="Disordered" evidence="3">
    <location>
        <begin position="61"/>
        <end position="103"/>
    </location>
</feature>
<gene>
    <name evidence="5" type="ORF">C8035_v005645</name>
</gene>
<name>A0A4V3HTB9_9PEZI</name>
<evidence type="ECO:0000256" key="2">
    <source>
        <dbReference type="ARBA" id="ARBA00023242"/>
    </source>
</evidence>
<dbReference type="EMBL" id="QAPG01000012">
    <property type="protein sequence ID" value="TDZ39029.1"/>
    <property type="molecule type" value="Genomic_DNA"/>
</dbReference>
<evidence type="ECO:0000256" key="1">
    <source>
        <dbReference type="ARBA" id="ARBA00004123"/>
    </source>
</evidence>
<dbReference type="InterPro" id="IPR021858">
    <property type="entry name" value="Fun_TF"/>
</dbReference>
<accession>A0A4V3HTB9</accession>
<dbReference type="Pfam" id="PF11951">
    <property type="entry name" value="Fungal_trans_2"/>
    <property type="match status" value="1"/>
</dbReference>
<dbReference type="GO" id="GO:0005634">
    <property type="term" value="C:nucleus"/>
    <property type="evidence" value="ECO:0007669"/>
    <property type="project" value="UniProtKB-SubCell"/>
</dbReference>
<proteinExistence type="predicted"/>
<dbReference type="GO" id="GO:0000976">
    <property type="term" value="F:transcription cis-regulatory region binding"/>
    <property type="evidence" value="ECO:0007669"/>
    <property type="project" value="TreeGrafter"/>
</dbReference>
<evidence type="ECO:0000259" key="4">
    <source>
        <dbReference type="PROSITE" id="PS50048"/>
    </source>
</evidence>
<keyword evidence="6" id="KW-1185">Reference proteome</keyword>
<dbReference type="GO" id="GO:0045944">
    <property type="term" value="P:positive regulation of transcription by RNA polymerase II"/>
    <property type="evidence" value="ECO:0007669"/>
    <property type="project" value="TreeGrafter"/>
</dbReference>
<dbReference type="Pfam" id="PF00172">
    <property type="entry name" value="Zn_clus"/>
    <property type="match status" value="1"/>
</dbReference>
<comment type="subcellular location">
    <subcellularLocation>
        <location evidence="1">Nucleus</location>
    </subcellularLocation>
</comment>
<evidence type="ECO:0000313" key="5">
    <source>
        <dbReference type="EMBL" id="TDZ39029.1"/>
    </source>
</evidence>
<dbReference type="CDD" id="cd00067">
    <property type="entry name" value="GAL4"/>
    <property type="match status" value="1"/>
</dbReference>
<dbReference type="SUPFAM" id="SSF57701">
    <property type="entry name" value="Zn2/Cys6 DNA-binding domain"/>
    <property type="match status" value="1"/>
</dbReference>
<reference evidence="5 6" key="1">
    <citation type="submission" date="2018-11" db="EMBL/GenBank/DDBJ databases">
        <title>Genome sequence and assembly of Colletotrichum spinosum.</title>
        <authorList>
            <person name="Gan P."/>
            <person name="Shirasu K."/>
        </authorList>
    </citation>
    <scope>NUCLEOTIDE SEQUENCE [LARGE SCALE GENOMIC DNA]</scope>
    <source>
        <strain evidence="5 6">CBS 515.97</strain>
    </source>
</reference>
<dbReference type="GO" id="GO:0008270">
    <property type="term" value="F:zinc ion binding"/>
    <property type="evidence" value="ECO:0007669"/>
    <property type="project" value="InterPro"/>
</dbReference>
<sequence>MPDGVIRRRNVTSRNRTGCVTCRARRLRCDETKPNCHNCTRLSIDCGGYVTPIKFKDQTEIWKRKQNKKKGQDDRPDAGHTPLPSSPLAARNGTATTPAQPTVPEISAHEDGFFSADNTDDFTPNLQEQSLYEAATSLTLISESITRERDGRGFNDTSASFQSTCNDTHVTFEVGTTNSCTPGSAVSSAAIEGAGASTFSPHQPETHSGWHIHADPCDRPLDTAPVIPGGLLESTKFPEDMIYYHHLLDPSPYGILSIISLNDIVGAEDLDSAFYHAALALSALDISLSNTNKNLASKAAIQALDHFIAALGTIRMAQLDDEGIATGCPTNQDKTISWLATVLLLANFELQRGQMKLWYIHSRAAVSVLSQHLPRIRDSPAGESLVRSFSRIAALLDIFDRAYSVKYSIASPEVSESLAASLLNSPQSSDRLLYILPRVIKLEEEWRSNPQHDLHWRQQAEDLIEELKMWRDTLDECDVPPLHEHTASPYAATQGPGIAIRPLCIPTAKEPVKAATTFMHYLISLLRLETRYLPGAGRELPAEAKKIILLVCRLAAGVPYASCGAVNAYGHGMLPAMMNAYYMSEDIDVKNWVKSWIAGFPRDREGIWHVRHAHRMLDYVDQEYNRRGSRHNWEIIKVRMVDLEDDATPLEGEDDGDPDRFFVEIYSRCKRGWSIDFVEVP</sequence>
<dbReference type="InterPro" id="IPR001138">
    <property type="entry name" value="Zn2Cys6_DnaBD"/>
</dbReference>
<feature type="domain" description="Zn(2)-C6 fungal-type" evidence="4">
    <location>
        <begin position="18"/>
        <end position="46"/>
    </location>
</feature>
<dbReference type="GO" id="GO:0000981">
    <property type="term" value="F:DNA-binding transcription factor activity, RNA polymerase II-specific"/>
    <property type="evidence" value="ECO:0007669"/>
    <property type="project" value="InterPro"/>
</dbReference>
<dbReference type="Proteomes" id="UP000295083">
    <property type="component" value="Unassembled WGS sequence"/>
</dbReference>
<dbReference type="Gene3D" id="4.10.240.10">
    <property type="entry name" value="Zn(2)-C6 fungal-type DNA-binding domain"/>
    <property type="match status" value="1"/>
</dbReference>
<keyword evidence="2" id="KW-0539">Nucleus</keyword>
<dbReference type="PANTHER" id="PTHR37534">
    <property type="entry name" value="TRANSCRIPTIONAL ACTIVATOR PROTEIN UGA3"/>
    <property type="match status" value="1"/>
</dbReference>
<evidence type="ECO:0000313" key="6">
    <source>
        <dbReference type="Proteomes" id="UP000295083"/>
    </source>
</evidence>
<protein>
    <submittedName>
        <fullName evidence="5">Transcriptional regulatory protein moc3</fullName>
    </submittedName>
</protein>
<dbReference type="InterPro" id="IPR036864">
    <property type="entry name" value="Zn2-C6_fun-type_DNA-bd_sf"/>
</dbReference>
<dbReference type="PANTHER" id="PTHR37534:SF49">
    <property type="entry name" value="LYSINE BIOSYNTHESIS REGULATORY PROTEIN LYS14"/>
    <property type="match status" value="1"/>
</dbReference>
<dbReference type="PROSITE" id="PS00463">
    <property type="entry name" value="ZN2_CY6_FUNGAL_1"/>
    <property type="match status" value="1"/>
</dbReference>
<dbReference type="AlphaFoldDB" id="A0A4V3HTB9"/>
<dbReference type="SMART" id="SM00066">
    <property type="entry name" value="GAL4"/>
    <property type="match status" value="1"/>
</dbReference>